<keyword evidence="1" id="KW-0732">Signal</keyword>
<dbReference type="OrthoDB" id="10375994at2759"/>
<dbReference type="InParanoid" id="A0A0C3PD40"/>
<evidence type="ECO:0000313" key="3">
    <source>
        <dbReference type="Proteomes" id="UP000054217"/>
    </source>
</evidence>
<evidence type="ECO:0000313" key="2">
    <source>
        <dbReference type="EMBL" id="KIO05986.1"/>
    </source>
</evidence>
<protein>
    <recommendedName>
        <fullName evidence="4">Secreted protein</fullName>
    </recommendedName>
</protein>
<gene>
    <name evidence="2" type="ORF">M404DRAFT_489014</name>
</gene>
<dbReference type="Proteomes" id="UP000054217">
    <property type="component" value="Unassembled WGS sequence"/>
</dbReference>
<evidence type="ECO:0000256" key="1">
    <source>
        <dbReference type="SAM" id="SignalP"/>
    </source>
</evidence>
<reference evidence="3" key="2">
    <citation type="submission" date="2015-01" db="EMBL/GenBank/DDBJ databases">
        <title>Evolutionary Origins and Diversification of the Mycorrhizal Mutualists.</title>
        <authorList>
            <consortium name="DOE Joint Genome Institute"/>
            <consortium name="Mycorrhizal Genomics Consortium"/>
            <person name="Kohler A."/>
            <person name="Kuo A."/>
            <person name="Nagy L.G."/>
            <person name="Floudas D."/>
            <person name="Copeland A."/>
            <person name="Barry K.W."/>
            <person name="Cichocki N."/>
            <person name="Veneault-Fourrey C."/>
            <person name="LaButti K."/>
            <person name="Lindquist E.A."/>
            <person name="Lipzen A."/>
            <person name="Lundell T."/>
            <person name="Morin E."/>
            <person name="Murat C."/>
            <person name="Riley R."/>
            <person name="Ohm R."/>
            <person name="Sun H."/>
            <person name="Tunlid A."/>
            <person name="Henrissat B."/>
            <person name="Grigoriev I.V."/>
            <person name="Hibbett D.S."/>
            <person name="Martin F."/>
        </authorList>
    </citation>
    <scope>NUCLEOTIDE SEQUENCE [LARGE SCALE GENOMIC DNA]</scope>
    <source>
        <strain evidence="3">Marx 270</strain>
    </source>
</reference>
<organism evidence="2 3">
    <name type="scientific">Pisolithus tinctorius Marx 270</name>
    <dbReference type="NCBI Taxonomy" id="870435"/>
    <lineage>
        <taxon>Eukaryota</taxon>
        <taxon>Fungi</taxon>
        <taxon>Dikarya</taxon>
        <taxon>Basidiomycota</taxon>
        <taxon>Agaricomycotina</taxon>
        <taxon>Agaricomycetes</taxon>
        <taxon>Agaricomycetidae</taxon>
        <taxon>Boletales</taxon>
        <taxon>Sclerodermatineae</taxon>
        <taxon>Pisolithaceae</taxon>
        <taxon>Pisolithus</taxon>
    </lineage>
</organism>
<feature type="chain" id="PRO_5002176827" description="Secreted protein" evidence="1">
    <location>
        <begin position="27"/>
        <end position="125"/>
    </location>
</feature>
<dbReference type="AlphaFoldDB" id="A0A0C3PD40"/>
<feature type="signal peptide" evidence="1">
    <location>
        <begin position="1"/>
        <end position="26"/>
    </location>
</feature>
<name>A0A0C3PD40_PISTI</name>
<proteinExistence type="predicted"/>
<accession>A0A0C3PD40</accession>
<dbReference type="EMBL" id="KN831964">
    <property type="protein sequence ID" value="KIO05986.1"/>
    <property type="molecule type" value="Genomic_DNA"/>
</dbReference>
<evidence type="ECO:0008006" key="4">
    <source>
        <dbReference type="Google" id="ProtNLM"/>
    </source>
</evidence>
<keyword evidence="3" id="KW-1185">Reference proteome</keyword>
<sequence>MAIRLFSEVLIIFVHFILEHLLPPLAEPTEQYGRVCASCTASTAVQQAGFETLPTGAIAGTSPRRGLGLLRRLSQVHDLTHVLGVHFHTGSRRIYVPLPPFTSLPMLLLGCYCKMRSQPFCQDHI</sequence>
<reference evidence="2 3" key="1">
    <citation type="submission" date="2014-04" db="EMBL/GenBank/DDBJ databases">
        <authorList>
            <consortium name="DOE Joint Genome Institute"/>
            <person name="Kuo A."/>
            <person name="Kohler A."/>
            <person name="Costa M.D."/>
            <person name="Nagy L.G."/>
            <person name="Floudas D."/>
            <person name="Copeland A."/>
            <person name="Barry K.W."/>
            <person name="Cichocki N."/>
            <person name="Veneault-Fourrey C."/>
            <person name="LaButti K."/>
            <person name="Lindquist E.A."/>
            <person name="Lipzen A."/>
            <person name="Lundell T."/>
            <person name="Morin E."/>
            <person name="Murat C."/>
            <person name="Sun H."/>
            <person name="Tunlid A."/>
            <person name="Henrissat B."/>
            <person name="Grigoriev I.V."/>
            <person name="Hibbett D.S."/>
            <person name="Martin F."/>
            <person name="Nordberg H.P."/>
            <person name="Cantor M.N."/>
            <person name="Hua S.X."/>
        </authorList>
    </citation>
    <scope>NUCLEOTIDE SEQUENCE [LARGE SCALE GENOMIC DNA]</scope>
    <source>
        <strain evidence="2 3">Marx 270</strain>
    </source>
</reference>
<dbReference type="HOGENOM" id="CLU_1993547_0_0_1"/>